<gene>
    <name evidence="3" type="ORF">GOB87_04455</name>
</gene>
<protein>
    <submittedName>
        <fullName evidence="3">RNA pseudouridine synthase</fullName>
    </submittedName>
</protein>
<feature type="domain" description="Pseudouridine synthase RsuA/RluA-like" evidence="2">
    <location>
        <begin position="33"/>
        <end position="179"/>
    </location>
</feature>
<comment type="caution">
    <text evidence="3">The sequence shown here is derived from an EMBL/GenBank/DDBJ whole genome shotgun (WGS) entry which is preliminary data.</text>
</comment>
<comment type="similarity">
    <text evidence="1">Belongs to the pseudouridine synthase RluA family.</text>
</comment>
<evidence type="ECO:0000313" key="4">
    <source>
        <dbReference type="Proteomes" id="UP000597459"/>
    </source>
</evidence>
<dbReference type="Gene3D" id="3.30.2350.10">
    <property type="entry name" value="Pseudouridine synthase"/>
    <property type="match status" value="1"/>
</dbReference>
<name>A0A967EH62_9PROT</name>
<dbReference type="EMBL" id="WOTH01000006">
    <property type="protein sequence ID" value="NHO53212.1"/>
    <property type="molecule type" value="Genomic_DNA"/>
</dbReference>
<accession>A0A967EH62</accession>
<dbReference type="GO" id="GO:0000455">
    <property type="term" value="P:enzyme-directed rRNA pseudouridine synthesis"/>
    <property type="evidence" value="ECO:0007669"/>
    <property type="project" value="TreeGrafter"/>
</dbReference>
<dbReference type="Pfam" id="PF00849">
    <property type="entry name" value="PseudoU_synth_2"/>
    <property type="match status" value="1"/>
</dbReference>
<dbReference type="PANTHER" id="PTHR21600:SF44">
    <property type="entry name" value="RIBOSOMAL LARGE SUBUNIT PSEUDOURIDINE SYNTHASE D"/>
    <property type="match status" value="1"/>
</dbReference>
<evidence type="ECO:0000259" key="2">
    <source>
        <dbReference type="Pfam" id="PF00849"/>
    </source>
</evidence>
<sequence length="249" mass="27026">MKPRFPRAQPKERAVPPGASLPFPILFSSPQALVIDKPAGLPVHPGPRGGPSVEDWFPLMSRRRDGPWLAHRLDTDTAGCLAIALRKQALLTMQTCFASGQARKTYWAVVEGVPDESGEIDQPLRKVSSPAAGWKMELHPSGQAARTSWRRLGTDGHISWLELSLHTGRTHQARVHCAALGTPILGDPVYGTRTPNVSMLHLFSRRLELPLGAPIAATASPPAHMLTALTRCGFRETLQPQDGNLPVSS</sequence>
<dbReference type="GO" id="GO:0140098">
    <property type="term" value="F:catalytic activity, acting on RNA"/>
    <property type="evidence" value="ECO:0007669"/>
    <property type="project" value="UniProtKB-ARBA"/>
</dbReference>
<evidence type="ECO:0000256" key="1">
    <source>
        <dbReference type="ARBA" id="ARBA00010876"/>
    </source>
</evidence>
<dbReference type="InterPro" id="IPR050188">
    <property type="entry name" value="RluA_PseudoU_synthase"/>
</dbReference>
<reference evidence="3" key="1">
    <citation type="submission" date="2019-11" db="EMBL/GenBank/DDBJ databases">
        <title>Description of new Acetobacter species.</title>
        <authorList>
            <person name="Cleenwerck I."/>
            <person name="Sombolestani A.S."/>
        </authorList>
    </citation>
    <scope>NUCLEOTIDE SEQUENCE</scope>
    <source>
        <strain evidence="3">LMG 1626</strain>
    </source>
</reference>
<dbReference type="Proteomes" id="UP000597459">
    <property type="component" value="Unassembled WGS sequence"/>
</dbReference>
<dbReference type="SUPFAM" id="SSF55120">
    <property type="entry name" value="Pseudouridine synthase"/>
    <property type="match status" value="1"/>
</dbReference>
<dbReference type="PANTHER" id="PTHR21600">
    <property type="entry name" value="MITOCHONDRIAL RNA PSEUDOURIDINE SYNTHASE"/>
    <property type="match status" value="1"/>
</dbReference>
<dbReference type="GO" id="GO:0003723">
    <property type="term" value="F:RNA binding"/>
    <property type="evidence" value="ECO:0007669"/>
    <property type="project" value="InterPro"/>
</dbReference>
<dbReference type="CDD" id="cd02869">
    <property type="entry name" value="PseudoU_synth_RluA_like"/>
    <property type="match status" value="1"/>
</dbReference>
<evidence type="ECO:0000313" key="3">
    <source>
        <dbReference type="EMBL" id="NHO53212.1"/>
    </source>
</evidence>
<dbReference type="GO" id="GO:0009982">
    <property type="term" value="F:pseudouridine synthase activity"/>
    <property type="evidence" value="ECO:0007669"/>
    <property type="project" value="InterPro"/>
</dbReference>
<organism evidence="3 4">
    <name type="scientific">Acetobacter estunensis</name>
    <dbReference type="NCBI Taxonomy" id="104097"/>
    <lineage>
        <taxon>Bacteria</taxon>
        <taxon>Pseudomonadati</taxon>
        <taxon>Pseudomonadota</taxon>
        <taxon>Alphaproteobacteria</taxon>
        <taxon>Acetobacterales</taxon>
        <taxon>Acetobacteraceae</taxon>
        <taxon>Acetobacter</taxon>
    </lineage>
</organism>
<dbReference type="InterPro" id="IPR006145">
    <property type="entry name" value="PsdUridine_synth_RsuA/RluA"/>
</dbReference>
<dbReference type="AlphaFoldDB" id="A0A967EH62"/>
<proteinExistence type="inferred from homology"/>
<dbReference type="InterPro" id="IPR020103">
    <property type="entry name" value="PsdUridine_synth_cat_dom_sf"/>
</dbReference>
<dbReference type="RefSeq" id="WP_166313360.1">
    <property type="nucleotide sequence ID" value="NZ_WOTH01000006.1"/>
</dbReference>
<keyword evidence="4" id="KW-1185">Reference proteome</keyword>